<dbReference type="Pfam" id="PF19508">
    <property type="entry name" value="DUF6042"/>
    <property type="match status" value="1"/>
</dbReference>
<accession>A0A9W6QGC8</accession>
<name>A0A9W6QGC8_9ACTN</name>
<evidence type="ECO:0000313" key="2">
    <source>
        <dbReference type="EMBL" id="GLW74466.1"/>
    </source>
</evidence>
<reference evidence="2" key="1">
    <citation type="submission" date="2023-02" db="EMBL/GenBank/DDBJ databases">
        <title>Kitasatospora phosalacinea NBRC 14627.</title>
        <authorList>
            <person name="Ichikawa N."/>
            <person name="Sato H."/>
            <person name="Tonouchi N."/>
        </authorList>
    </citation>
    <scope>NUCLEOTIDE SEQUENCE</scope>
    <source>
        <strain evidence="2">NBRC 14627</strain>
    </source>
</reference>
<dbReference type="Proteomes" id="UP001165041">
    <property type="component" value="Unassembled WGS sequence"/>
</dbReference>
<feature type="region of interest" description="Disordered" evidence="1">
    <location>
        <begin position="27"/>
        <end position="58"/>
    </location>
</feature>
<protein>
    <submittedName>
        <fullName evidence="2">Uncharacterized protein</fullName>
    </submittedName>
</protein>
<evidence type="ECO:0000313" key="3">
    <source>
        <dbReference type="Proteomes" id="UP001165041"/>
    </source>
</evidence>
<dbReference type="AlphaFoldDB" id="A0A9W6QGC8"/>
<organism evidence="2 3">
    <name type="scientific">Kitasatospora phosalacinea</name>
    <dbReference type="NCBI Taxonomy" id="2065"/>
    <lineage>
        <taxon>Bacteria</taxon>
        <taxon>Bacillati</taxon>
        <taxon>Actinomycetota</taxon>
        <taxon>Actinomycetes</taxon>
        <taxon>Kitasatosporales</taxon>
        <taxon>Streptomycetaceae</taxon>
        <taxon>Kitasatospora</taxon>
    </lineage>
</organism>
<dbReference type="InterPro" id="IPR046105">
    <property type="entry name" value="DUF6042"/>
</dbReference>
<dbReference type="EMBL" id="BSSA01000035">
    <property type="protein sequence ID" value="GLW74466.1"/>
    <property type="molecule type" value="Genomic_DNA"/>
</dbReference>
<comment type="caution">
    <text evidence="2">The sequence shown here is derived from an EMBL/GenBank/DDBJ whole genome shotgun (WGS) entry which is preliminary data.</text>
</comment>
<evidence type="ECO:0000256" key="1">
    <source>
        <dbReference type="SAM" id="MobiDB-lite"/>
    </source>
</evidence>
<gene>
    <name evidence="2" type="ORF">Kpho02_67640</name>
</gene>
<proteinExistence type="predicted"/>
<sequence length="220" mass="24018">MGLLLIGSGVSQFAPTRDQLAAYARNGANPRGELSGTCWPPPPGGEPEAEESSSRRGTVADHAARYGIEVPESVDDLIELMVSAGILVEACDELGTPRLRPRKPLPDLDDIFPLDEEERLTIDSLKSAELYAGKVQLISGMIPSESRRKTGMSTSISQLSEAIGETHDGTRRALLLLLEDGDVFSSVDISKVAVRTVFHLHRDWSMFHQKRIGLTRLDEV</sequence>